<feature type="domain" description="Bacterial type II secretion system protein E" evidence="4">
    <location>
        <begin position="382"/>
        <end position="396"/>
    </location>
</feature>
<dbReference type="CDD" id="cd01129">
    <property type="entry name" value="PulE-GspE-like"/>
    <property type="match status" value="1"/>
</dbReference>
<comment type="caution">
    <text evidence="5">The sequence shown here is derived from an EMBL/GenBank/DDBJ whole genome shotgun (WGS) entry which is preliminary data.</text>
</comment>
<dbReference type="InterPro" id="IPR001482">
    <property type="entry name" value="T2SS/T4SS_dom"/>
</dbReference>
<evidence type="ECO:0000256" key="1">
    <source>
        <dbReference type="ARBA" id="ARBA00006611"/>
    </source>
</evidence>
<dbReference type="Proteomes" id="UP001199044">
    <property type="component" value="Unassembled WGS sequence"/>
</dbReference>
<evidence type="ECO:0000313" key="6">
    <source>
        <dbReference type="Proteomes" id="UP001199044"/>
    </source>
</evidence>
<evidence type="ECO:0000256" key="2">
    <source>
        <dbReference type="ARBA" id="ARBA00022741"/>
    </source>
</evidence>
<evidence type="ECO:0000313" key="5">
    <source>
        <dbReference type="EMBL" id="MCA2015749.1"/>
    </source>
</evidence>
<dbReference type="PANTHER" id="PTHR30258:SF29">
    <property type="entry name" value="MSHA PILUS ASSEMBLY ATPASE MSHE"/>
    <property type="match status" value="1"/>
</dbReference>
<gene>
    <name evidence="5" type="ORF">LDJ79_06480</name>
</gene>
<dbReference type="InterPro" id="IPR037257">
    <property type="entry name" value="T2SS_E_N_sf"/>
</dbReference>
<keyword evidence="2" id="KW-0547">Nucleotide-binding</keyword>
<dbReference type="Gene3D" id="3.30.450.90">
    <property type="match status" value="1"/>
</dbReference>
<name>A0ABS7YJ95_9VIBR</name>
<dbReference type="Gene3D" id="3.30.300.160">
    <property type="entry name" value="Type II secretion system, protein E, N-terminal domain"/>
    <property type="match status" value="1"/>
</dbReference>
<dbReference type="EMBL" id="JAIWIU010000039">
    <property type="protein sequence ID" value="MCA2015749.1"/>
    <property type="molecule type" value="Genomic_DNA"/>
</dbReference>
<dbReference type="Pfam" id="PF00437">
    <property type="entry name" value="T2SSE"/>
    <property type="match status" value="1"/>
</dbReference>
<keyword evidence="3" id="KW-0067">ATP-binding</keyword>
<reference evidence="6" key="1">
    <citation type="submission" date="2023-07" db="EMBL/GenBank/DDBJ databases">
        <title>Molecular identification of indigenous halophilic bacteria isolated from red sea cost, biodegradation of synthetic dyes and assessment of degraded metabolite toxicity.</title>
        <authorList>
            <person name="Chaieb K."/>
            <person name="Altayb H.N."/>
        </authorList>
    </citation>
    <scope>NUCLEOTIDE SEQUENCE [LARGE SCALE GENOMIC DNA]</scope>
    <source>
        <strain evidence="6">K20</strain>
    </source>
</reference>
<dbReference type="Gene3D" id="1.10.40.70">
    <property type="match status" value="1"/>
</dbReference>
<dbReference type="InterPro" id="IPR003593">
    <property type="entry name" value="AAA+_ATPase"/>
</dbReference>
<dbReference type="SMART" id="SM00382">
    <property type="entry name" value="AAA"/>
    <property type="match status" value="1"/>
</dbReference>
<dbReference type="Pfam" id="PF05157">
    <property type="entry name" value="MshEN"/>
    <property type="match status" value="1"/>
</dbReference>
<proteinExistence type="inferred from homology"/>
<keyword evidence="6" id="KW-1185">Reference proteome</keyword>
<dbReference type="InterPro" id="IPR027417">
    <property type="entry name" value="P-loop_NTPase"/>
</dbReference>
<dbReference type="PANTHER" id="PTHR30258">
    <property type="entry name" value="TYPE II SECRETION SYSTEM PROTEIN GSPE-RELATED"/>
    <property type="match status" value="1"/>
</dbReference>
<comment type="similarity">
    <text evidence="1">Belongs to the GSP E family.</text>
</comment>
<dbReference type="SUPFAM" id="SSF160246">
    <property type="entry name" value="EspE N-terminal domain-like"/>
    <property type="match status" value="1"/>
</dbReference>
<dbReference type="Gene3D" id="3.40.50.300">
    <property type="entry name" value="P-loop containing nucleotide triphosphate hydrolases"/>
    <property type="match status" value="1"/>
</dbReference>
<dbReference type="RefSeq" id="WP_225249999.1">
    <property type="nucleotide sequence ID" value="NZ_CP152307.1"/>
</dbReference>
<accession>A0ABS7YJ95</accession>
<dbReference type="InterPro" id="IPR007831">
    <property type="entry name" value="T2SS_GspE_N"/>
</dbReference>
<evidence type="ECO:0000259" key="4">
    <source>
        <dbReference type="PROSITE" id="PS00662"/>
    </source>
</evidence>
<sequence>MPIKLRKRLGDLLVEEGIVSEEQVQQALNAQRNTGRKLGDTLIELGFISEKQMLSFLSQQLNLPLIDLNRANVDIDAVQLLPEVHARRLRALVIAQNGDTLRIAMSDPADLFAQESLLNQLPQYSFDFVIAPEKQLVAGFERYYRRTKEIASFAEQLQAEHQTYDVFDFSIDADDDSDEVTVVKLINSLFEDAIQVGASDIHIEPDANLLRLRQRIDGVLHETLLNEVSIAPALILRLKLMANLDISEKRLPQDGRFHINVKGQSVDIRMSTMPVQYGESVVMRLLNQSAGVRKLEESGIPDDLLVRLRRQLHRPHGMILVTGPTGSGKTTTLYGALTELNEAGKKIITAEDPVEYRISRVNQVQVNSKINLSFATLLRTFLRQDPDIILIGEMRDQETVEIGLRAALTGHLVLSTLHTNDAVDSALRLIDMGAPGYLVASAVRAVVAQRLVRKVCPDCSETIETDDAQKQWLQQRFPNQTDAVFRHGRGCQSCNLTGYRGRIGVFEMLELEQHMMDALRSNDAVAFAQAARQTEQYKPLLVSAMELALKGIVSLDEVMALGEGDASGNVQAIYL</sequence>
<evidence type="ECO:0000256" key="3">
    <source>
        <dbReference type="ARBA" id="ARBA00022840"/>
    </source>
</evidence>
<organism evidence="5 6">
    <name type="scientific">Vibrio tritonius</name>
    <dbReference type="NCBI Taxonomy" id="1435069"/>
    <lineage>
        <taxon>Bacteria</taxon>
        <taxon>Pseudomonadati</taxon>
        <taxon>Pseudomonadota</taxon>
        <taxon>Gammaproteobacteria</taxon>
        <taxon>Vibrionales</taxon>
        <taxon>Vibrionaceae</taxon>
        <taxon>Vibrio</taxon>
    </lineage>
</organism>
<dbReference type="SUPFAM" id="SSF52540">
    <property type="entry name" value="P-loop containing nucleoside triphosphate hydrolases"/>
    <property type="match status" value="1"/>
</dbReference>
<protein>
    <submittedName>
        <fullName evidence="5">GspE/PulE family protein</fullName>
    </submittedName>
</protein>
<dbReference type="PROSITE" id="PS00662">
    <property type="entry name" value="T2SP_E"/>
    <property type="match status" value="1"/>
</dbReference>